<dbReference type="InterPro" id="IPR036770">
    <property type="entry name" value="Ankyrin_rpt-contain_sf"/>
</dbReference>
<dbReference type="EMBL" id="CACVKT020008335">
    <property type="protein sequence ID" value="CAC5414178.1"/>
    <property type="molecule type" value="Genomic_DNA"/>
</dbReference>
<feature type="repeat" description="ANK" evidence="3">
    <location>
        <begin position="81"/>
        <end position="111"/>
    </location>
</feature>
<feature type="repeat" description="ANK" evidence="3">
    <location>
        <begin position="217"/>
        <end position="249"/>
    </location>
</feature>
<dbReference type="Gene3D" id="1.25.40.20">
    <property type="entry name" value="Ankyrin repeat-containing domain"/>
    <property type="match status" value="3"/>
</dbReference>
<reference evidence="5 6" key="1">
    <citation type="submission" date="2020-06" db="EMBL/GenBank/DDBJ databases">
        <authorList>
            <person name="Li R."/>
            <person name="Bekaert M."/>
        </authorList>
    </citation>
    <scope>NUCLEOTIDE SEQUENCE [LARGE SCALE GENOMIC DNA]</scope>
    <source>
        <strain evidence="6">wild</strain>
    </source>
</reference>
<feature type="transmembrane region" description="Helical" evidence="4">
    <location>
        <begin position="393"/>
        <end position="410"/>
    </location>
</feature>
<dbReference type="AlphaFoldDB" id="A0A6J8E290"/>
<dbReference type="OrthoDB" id="10332911at2759"/>
<keyword evidence="4" id="KW-0472">Membrane</keyword>
<protein>
    <submittedName>
        <fullName evidence="5">Uncharacterized protein</fullName>
    </submittedName>
</protein>
<evidence type="ECO:0000256" key="1">
    <source>
        <dbReference type="ARBA" id="ARBA00022737"/>
    </source>
</evidence>
<gene>
    <name evidence="5" type="ORF">MCOR_47016</name>
</gene>
<keyword evidence="6" id="KW-1185">Reference proteome</keyword>
<feature type="repeat" description="ANK" evidence="3">
    <location>
        <begin position="324"/>
        <end position="361"/>
    </location>
</feature>
<dbReference type="PROSITE" id="PS51257">
    <property type="entry name" value="PROKAR_LIPOPROTEIN"/>
    <property type="match status" value="1"/>
</dbReference>
<dbReference type="SMART" id="SM00248">
    <property type="entry name" value="ANK"/>
    <property type="match status" value="6"/>
</dbReference>
<name>A0A6J8E290_MYTCO</name>
<keyword evidence="4" id="KW-0812">Transmembrane</keyword>
<dbReference type="Pfam" id="PF12796">
    <property type="entry name" value="Ank_2"/>
    <property type="match status" value="3"/>
</dbReference>
<dbReference type="InterPro" id="IPR002110">
    <property type="entry name" value="Ankyrin_rpt"/>
</dbReference>
<proteinExistence type="predicted"/>
<keyword evidence="2 3" id="KW-0040">ANK repeat</keyword>
<evidence type="ECO:0000256" key="4">
    <source>
        <dbReference type="SAM" id="Phobius"/>
    </source>
</evidence>
<dbReference type="PROSITE" id="PS50088">
    <property type="entry name" value="ANK_REPEAT"/>
    <property type="match status" value="3"/>
</dbReference>
<evidence type="ECO:0000313" key="5">
    <source>
        <dbReference type="EMBL" id="CAC5414178.1"/>
    </source>
</evidence>
<keyword evidence="4" id="KW-1133">Transmembrane helix</keyword>
<sequence length="411" mass="46828">MEAKRKRSTIMHWIVAFGCYEFFRYAWSVMTPSKRKQILDRDYKSKPLSKSFFPLAVLGGSLDIVEKLISDAADVNCFSEFFETPLYIAVKSGRCDIVRLLLKKGAHINLRLWFDMKVPILVISNNNQLTSLILKYDLNQTKLHKAVRNNDLHILRTNISSKIIDSKTKSGWTILHYAVLSNNKEAVKILFQEELSQNDDIVLRRKPTPKVSIADNNGLTAVHHAVINNNIEILSILLRNGVDVNVRDDFDRTPLHYAASESAIELLLTHSFQNQCFATKLNANDFRVYEIARISVFKTTCLNIILHTAFRNFCRDCVNMPDSEGNTPLHSVITRCLLKQQNSDCIETLLQNGANPCLFNDMGISALELIGSCSDTDEYINNSAKYIQLLKKTHIVFALFMFVFITFAICH</sequence>
<dbReference type="Proteomes" id="UP000507470">
    <property type="component" value="Unassembled WGS sequence"/>
</dbReference>
<evidence type="ECO:0000313" key="6">
    <source>
        <dbReference type="Proteomes" id="UP000507470"/>
    </source>
</evidence>
<accession>A0A6J8E290</accession>
<dbReference type="PROSITE" id="PS50297">
    <property type="entry name" value="ANK_REP_REGION"/>
    <property type="match status" value="2"/>
</dbReference>
<evidence type="ECO:0000256" key="2">
    <source>
        <dbReference type="ARBA" id="ARBA00023043"/>
    </source>
</evidence>
<dbReference type="SUPFAM" id="SSF48403">
    <property type="entry name" value="Ankyrin repeat"/>
    <property type="match status" value="1"/>
</dbReference>
<evidence type="ECO:0000256" key="3">
    <source>
        <dbReference type="PROSITE-ProRule" id="PRU00023"/>
    </source>
</evidence>
<dbReference type="PANTHER" id="PTHR24171">
    <property type="entry name" value="ANKYRIN REPEAT DOMAIN-CONTAINING PROTEIN 39-RELATED"/>
    <property type="match status" value="1"/>
</dbReference>
<organism evidence="5 6">
    <name type="scientific">Mytilus coruscus</name>
    <name type="common">Sea mussel</name>
    <dbReference type="NCBI Taxonomy" id="42192"/>
    <lineage>
        <taxon>Eukaryota</taxon>
        <taxon>Metazoa</taxon>
        <taxon>Spiralia</taxon>
        <taxon>Lophotrochozoa</taxon>
        <taxon>Mollusca</taxon>
        <taxon>Bivalvia</taxon>
        <taxon>Autobranchia</taxon>
        <taxon>Pteriomorphia</taxon>
        <taxon>Mytilida</taxon>
        <taxon>Mytiloidea</taxon>
        <taxon>Mytilidae</taxon>
        <taxon>Mytilinae</taxon>
        <taxon>Mytilus</taxon>
    </lineage>
</organism>
<keyword evidence="1" id="KW-0677">Repeat</keyword>
<dbReference type="Pfam" id="PF00023">
    <property type="entry name" value="Ank"/>
    <property type="match status" value="1"/>
</dbReference>